<evidence type="ECO:0000256" key="5">
    <source>
        <dbReference type="ARBA" id="ARBA00023157"/>
    </source>
</evidence>
<dbReference type="SMART" id="SM01360">
    <property type="entry name" value="A2M"/>
    <property type="match status" value="1"/>
</dbReference>
<accession>A0A852J6E1</accession>
<dbReference type="GO" id="GO:0004867">
    <property type="term" value="F:serine-type endopeptidase inhibitor activity"/>
    <property type="evidence" value="ECO:0007669"/>
    <property type="project" value="UniProtKB-KW"/>
</dbReference>
<evidence type="ECO:0000256" key="1">
    <source>
        <dbReference type="ARBA" id="ARBA00010952"/>
    </source>
</evidence>
<dbReference type="InterPro" id="IPR011625">
    <property type="entry name" value="A2M_N_BRD"/>
</dbReference>
<protein>
    <submittedName>
        <fullName evidence="9">A2ML1 protein</fullName>
    </submittedName>
</protein>
<dbReference type="GO" id="GO:0005615">
    <property type="term" value="C:extracellular space"/>
    <property type="evidence" value="ECO:0007669"/>
    <property type="project" value="InterPro"/>
</dbReference>
<dbReference type="Pfam" id="PF07703">
    <property type="entry name" value="A2M_BRD"/>
    <property type="match status" value="1"/>
</dbReference>
<dbReference type="CDD" id="cd02897">
    <property type="entry name" value="A2M_2"/>
    <property type="match status" value="1"/>
</dbReference>
<keyword evidence="2" id="KW-0646">Protease inhibitor</keyword>
<dbReference type="Pfam" id="PF17791">
    <property type="entry name" value="MG3"/>
    <property type="match status" value="1"/>
</dbReference>
<dbReference type="PANTHER" id="PTHR11412">
    <property type="entry name" value="MACROGLOBULIN / COMPLEMENT"/>
    <property type="match status" value="1"/>
</dbReference>
<organism evidence="9 10">
    <name type="scientific">Tricholaema leucomelas</name>
    <name type="common">pied barbet</name>
    <dbReference type="NCBI Taxonomy" id="240729"/>
    <lineage>
        <taxon>Eukaryota</taxon>
        <taxon>Metazoa</taxon>
        <taxon>Chordata</taxon>
        <taxon>Craniata</taxon>
        <taxon>Vertebrata</taxon>
        <taxon>Euteleostomi</taxon>
        <taxon>Archelosauria</taxon>
        <taxon>Archosauria</taxon>
        <taxon>Dinosauria</taxon>
        <taxon>Saurischia</taxon>
        <taxon>Theropoda</taxon>
        <taxon>Coelurosauria</taxon>
        <taxon>Aves</taxon>
        <taxon>Neognathae</taxon>
        <taxon>Neoaves</taxon>
        <taxon>Telluraves</taxon>
        <taxon>Coraciimorphae</taxon>
        <taxon>Piciformes</taxon>
        <taxon>Lybiidae</taxon>
        <taxon>Tricholaema lacrymosa</taxon>
    </lineage>
</organism>
<evidence type="ECO:0000256" key="4">
    <source>
        <dbReference type="ARBA" id="ARBA00022900"/>
    </source>
</evidence>
<dbReference type="Proteomes" id="UP000627253">
    <property type="component" value="Unassembled WGS sequence"/>
</dbReference>
<dbReference type="PROSITE" id="PS00477">
    <property type="entry name" value="ALPHA_2_MACROGLOBULIN"/>
    <property type="match status" value="1"/>
</dbReference>
<dbReference type="Gene3D" id="2.60.40.10">
    <property type="entry name" value="Immunoglobulins"/>
    <property type="match status" value="1"/>
</dbReference>
<keyword evidence="3" id="KW-0732">Signal</keyword>
<evidence type="ECO:0000259" key="7">
    <source>
        <dbReference type="SMART" id="SM01359"/>
    </source>
</evidence>
<dbReference type="SMART" id="SM01359">
    <property type="entry name" value="A2M_N_2"/>
    <property type="match status" value="1"/>
</dbReference>
<feature type="domain" description="Alpha-2-macroglobulin bait region" evidence="7">
    <location>
        <begin position="316"/>
        <end position="442"/>
    </location>
</feature>
<evidence type="ECO:0000256" key="3">
    <source>
        <dbReference type="ARBA" id="ARBA00022729"/>
    </source>
</evidence>
<dbReference type="InterPro" id="IPR014756">
    <property type="entry name" value="Ig_E-set"/>
</dbReference>
<dbReference type="InterPro" id="IPR011626">
    <property type="entry name" value="Alpha-macroglobulin_TED"/>
</dbReference>
<dbReference type="PANTHER" id="PTHR11412:SF185">
    <property type="entry name" value="ALPHA-2-MACROGLOBULIN-LIKE PROTEIN 1"/>
    <property type="match status" value="1"/>
</dbReference>
<dbReference type="Gene3D" id="1.50.10.20">
    <property type="match status" value="1"/>
</dbReference>
<dbReference type="AlphaFoldDB" id="A0A852J6E1"/>
<dbReference type="InterPro" id="IPR008930">
    <property type="entry name" value="Terpenoid_cyclase/PrenylTrfase"/>
</dbReference>
<feature type="non-terminal residue" evidence="9">
    <location>
        <position position="1"/>
    </location>
</feature>
<dbReference type="InterPro" id="IPR047565">
    <property type="entry name" value="Alpha-macroglob_thiol-ester_cl"/>
</dbReference>
<gene>
    <name evidence="9" type="primary">A2ml1_0</name>
    <name evidence="9" type="ORF">TRILEU_R10233</name>
</gene>
<keyword evidence="10" id="KW-1185">Reference proteome</keyword>
<dbReference type="Gene3D" id="2.60.40.1930">
    <property type="match status" value="2"/>
</dbReference>
<dbReference type="FunFam" id="2.60.40.1930:FF:000001">
    <property type="entry name" value="CD109 isoform 3"/>
    <property type="match status" value="1"/>
</dbReference>
<evidence type="ECO:0000259" key="8">
    <source>
        <dbReference type="SMART" id="SM01360"/>
    </source>
</evidence>
<evidence type="ECO:0000256" key="2">
    <source>
        <dbReference type="ARBA" id="ARBA00022690"/>
    </source>
</evidence>
<dbReference type="Gene3D" id="2.60.120.1540">
    <property type="match status" value="1"/>
</dbReference>
<dbReference type="InterPro" id="IPR002890">
    <property type="entry name" value="MG2"/>
</dbReference>
<sequence length="1002" mass="112347">EMVVFLHVLIHSGNNVLFEGRKKVLVKPQKNVILVETDKDLYKPGETMKFRIVNLDEDLKVIKKEDPEHNRIAEWRNVKTRHGIVDLSFPLASEALLGKYTITVQRDMAQKTFSVDEYVLQKFEINIEHPPFITTVDEEFQVKVCGKYTYGKPVQGKIDITFTMSSQWLEVKTETLELEETDSYIAVIGEMVEDGTDFSFLHTEAKITEASGIPISTRMKSIEFVNLHSFYKQGLPFTGKYFKHTNAWSAISSGHNLVFSAVVQAPLCHLIPIANSWFCALKGTYNLGNSSSESHKQVGESFHWLKPFYSESNSFLEIKAKNDVMSCDQEQEVQVDYILDKNKLSAKADHIDFYYLGSFSLTLTIGNDFLPDIRLLLYAVFLDGEVVADVEEFQVEKCFKHKVALDFSHKEEVPGSEVSLHLKAAPGSLCSVQAVDKSVLLKKNNTLTADIVNTFNIPHSLSFLIDLLFSLFSQKLRMKVLTNARIKKPVSCVRPSIEKKVLSGTATMLAKRPKPRTLFPETWIWDLVSVGNDGQVSLQVAVPDTITEWNANTFCVSETGFGFSPLTSLRVFQPFFVDLSLPYSVIQGETFSLKAIVFNYLKNCIQVHSMLTETPELKVEPCPDCQFTSCLCANEAKTFVWNVTATKLEDAHDLCGNKVAVTPLQGERDTVIKPLLIKSGGVLQEKTQNAFLCAVDNTVSEEFSLTLPAEVLEGSGRATFSMIGDIMGTALQNLDQLLQMPFGCGEQNMVQFAPNIFILQYLNKTKQLDAETEDRALEFLRKGYQRQLLYRHDDGSYSAFGKADNQSNTWLTAFVARSFGQASSHIYINRNHVQSALLWLQKHQLASGCFQSVGKLFNNDLKGGVDDSISLTAYIAAALVELHLESNDTMLENALHCLKNVTLDKTNLYVKALLAYVFTLTKDTEMRQQLLDMLETEIGRLLLLLASHSRSEESSSMIETVAYILLAHVSNPDLSLNEASVSKLVHWLSGQRNAFGGFASTQ</sequence>
<dbReference type="SMART" id="SM01419">
    <property type="entry name" value="Thiol-ester_cl"/>
    <property type="match status" value="1"/>
</dbReference>
<dbReference type="Pfam" id="PF07678">
    <property type="entry name" value="TED_complement"/>
    <property type="match status" value="1"/>
</dbReference>
<keyword evidence="5" id="KW-1015">Disulfide bond</keyword>
<dbReference type="Pfam" id="PF01835">
    <property type="entry name" value="MG2"/>
    <property type="match status" value="1"/>
</dbReference>
<feature type="domain" description="Alpha-2-macroglobulin" evidence="8">
    <location>
        <begin position="522"/>
        <end position="611"/>
    </location>
</feature>
<comment type="caution">
    <text evidence="9">The sequence shown here is derived from an EMBL/GenBank/DDBJ whole genome shotgun (WGS) entry which is preliminary data.</text>
</comment>
<evidence type="ECO:0000313" key="9">
    <source>
        <dbReference type="EMBL" id="NXX46288.1"/>
    </source>
</evidence>
<feature type="non-terminal residue" evidence="9">
    <location>
        <position position="1002"/>
    </location>
</feature>
<dbReference type="Pfam" id="PF00207">
    <property type="entry name" value="A2M"/>
    <property type="match status" value="1"/>
</dbReference>
<keyword evidence="6" id="KW-0325">Glycoprotein</keyword>
<dbReference type="Gene3D" id="2.60.40.1940">
    <property type="match status" value="1"/>
</dbReference>
<dbReference type="InterPro" id="IPR019742">
    <property type="entry name" value="MacrogloblnA2_CS"/>
</dbReference>
<dbReference type="InterPro" id="IPR050473">
    <property type="entry name" value="A2M/Complement_sys"/>
</dbReference>
<dbReference type="SUPFAM" id="SSF48239">
    <property type="entry name" value="Terpenoid cyclases/Protein prenyltransferases"/>
    <property type="match status" value="1"/>
</dbReference>
<dbReference type="InterPro" id="IPR041555">
    <property type="entry name" value="MG3"/>
</dbReference>
<dbReference type="InterPro" id="IPR001599">
    <property type="entry name" value="Macroglobln_a2"/>
</dbReference>
<name>A0A852J6E1_9PICI</name>
<dbReference type="Gene3D" id="6.20.50.160">
    <property type="match status" value="1"/>
</dbReference>
<dbReference type="EMBL" id="WAAF01012995">
    <property type="protein sequence ID" value="NXX46288.1"/>
    <property type="molecule type" value="Genomic_DNA"/>
</dbReference>
<dbReference type="InterPro" id="IPR013783">
    <property type="entry name" value="Ig-like_fold"/>
</dbReference>
<dbReference type="Gene3D" id="2.20.130.20">
    <property type="match status" value="1"/>
</dbReference>
<dbReference type="InterPro" id="IPR041813">
    <property type="entry name" value="A2M_TED"/>
</dbReference>
<proteinExistence type="inferred from homology"/>
<comment type="similarity">
    <text evidence="1">Belongs to the protease inhibitor I39 (alpha-2-macroglobulin) family.</text>
</comment>
<dbReference type="SUPFAM" id="SSF81296">
    <property type="entry name" value="E set domains"/>
    <property type="match status" value="1"/>
</dbReference>
<dbReference type="OrthoDB" id="9998011at2759"/>
<reference evidence="9" key="1">
    <citation type="submission" date="2020-02" db="EMBL/GenBank/DDBJ databases">
        <title>Bird 10,000 Genomes (B10K) Project - Family phase.</title>
        <authorList>
            <person name="Zhang G."/>
        </authorList>
    </citation>
    <scope>NUCLEOTIDE SEQUENCE</scope>
    <source>
        <strain evidence="9">B10K-DU-002-37</strain>
        <tissue evidence="9">Muscle</tissue>
    </source>
</reference>
<evidence type="ECO:0000313" key="10">
    <source>
        <dbReference type="Proteomes" id="UP000627253"/>
    </source>
</evidence>
<evidence type="ECO:0000256" key="6">
    <source>
        <dbReference type="ARBA" id="ARBA00023180"/>
    </source>
</evidence>
<keyword evidence="4" id="KW-0722">Serine protease inhibitor</keyword>